<dbReference type="PANTHER" id="PTHR10334">
    <property type="entry name" value="CYSTEINE-RICH SECRETORY PROTEIN-RELATED"/>
    <property type="match status" value="1"/>
</dbReference>
<dbReference type="Gene3D" id="3.40.33.10">
    <property type="entry name" value="CAP"/>
    <property type="match status" value="1"/>
</dbReference>
<organism evidence="2 3">
    <name type="scientific">Ranatra chinensis</name>
    <dbReference type="NCBI Taxonomy" id="642074"/>
    <lineage>
        <taxon>Eukaryota</taxon>
        <taxon>Metazoa</taxon>
        <taxon>Ecdysozoa</taxon>
        <taxon>Arthropoda</taxon>
        <taxon>Hexapoda</taxon>
        <taxon>Insecta</taxon>
        <taxon>Pterygota</taxon>
        <taxon>Neoptera</taxon>
        <taxon>Paraneoptera</taxon>
        <taxon>Hemiptera</taxon>
        <taxon>Heteroptera</taxon>
        <taxon>Panheteroptera</taxon>
        <taxon>Nepomorpha</taxon>
        <taxon>Nepidae</taxon>
        <taxon>Ranatrinae</taxon>
        <taxon>Ranatra</taxon>
    </lineage>
</organism>
<proteinExistence type="predicted"/>
<dbReference type="InterPro" id="IPR001283">
    <property type="entry name" value="CRISP-related"/>
</dbReference>
<keyword evidence="3" id="KW-1185">Reference proteome</keyword>
<feature type="domain" description="SCP" evidence="1">
    <location>
        <begin position="4"/>
        <end position="155"/>
    </location>
</feature>
<dbReference type="AlphaFoldDB" id="A0ABD0YW16"/>
<comment type="caution">
    <text evidence="2">The sequence shown here is derived from an EMBL/GenBank/DDBJ whole genome shotgun (WGS) entry which is preliminary data.</text>
</comment>
<dbReference type="InterPro" id="IPR014044">
    <property type="entry name" value="CAP_dom"/>
</dbReference>
<evidence type="ECO:0000313" key="3">
    <source>
        <dbReference type="Proteomes" id="UP001558652"/>
    </source>
</evidence>
<gene>
    <name evidence="2" type="ORF">AAG570_000079</name>
</gene>
<dbReference type="EMBL" id="JBFDAA010000001">
    <property type="protein sequence ID" value="KAL1140147.1"/>
    <property type="molecule type" value="Genomic_DNA"/>
</dbReference>
<sequence>MTCAQQRDIVDKHNSLRQEVALGKVTGQSSAVDMTQMTWDKELAKVAQAWADRCVYEHTPKRRLGIARFSYGQNLGLEVYSLKPASINDVLDFSTIVQMWFDEVKQYGYNNKYDSKTGHYSQVIWADSHLVGCGYSYYEVDKGYNIFYVCNYGPA</sequence>
<dbReference type="SMART" id="SM00198">
    <property type="entry name" value="SCP"/>
    <property type="match status" value="1"/>
</dbReference>
<dbReference type="InterPro" id="IPR018244">
    <property type="entry name" value="Allrgn_V5/Tpx1_CS"/>
</dbReference>
<dbReference type="Pfam" id="PF00188">
    <property type="entry name" value="CAP"/>
    <property type="match status" value="1"/>
</dbReference>
<evidence type="ECO:0000313" key="2">
    <source>
        <dbReference type="EMBL" id="KAL1140147.1"/>
    </source>
</evidence>
<reference evidence="2 3" key="1">
    <citation type="submission" date="2024-07" db="EMBL/GenBank/DDBJ databases">
        <title>Chromosome-level genome assembly of the water stick insect Ranatra chinensis (Heteroptera: Nepidae).</title>
        <authorList>
            <person name="Liu X."/>
        </authorList>
    </citation>
    <scope>NUCLEOTIDE SEQUENCE [LARGE SCALE GENOMIC DNA]</scope>
    <source>
        <strain evidence="2">Cailab_2021Rc</strain>
        <tissue evidence="2">Muscle</tissue>
    </source>
</reference>
<dbReference type="CDD" id="cd05380">
    <property type="entry name" value="CAP_euk"/>
    <property type="match status" value="1"/>
</dbReference>
<dbReference type="PROSITE" id="PS01009">
    <property type="entry name" value="CRISP_1"/>
    <property type="match status" value="1"/>
</dbReference>
<evidence type="ECO:0000259" key="1">
    <source>
        <dbReference type="SMART" id="SM00198"/>
    </source>
</evidence>
<dbReference type="Proteomes" id="UP001558652">
    <property type="component" value="Unassembled WGS sequence"/>
</dbReference>
<accession>A0ABD0YW16</accession>
<name>A0ABD0YW16_9HEMI</name>
<dbReference type="InterPro" id="IPR035940">
    <property type="entry name" value="CAP_sf"/>
</dbReference>
<dbReference type="SUPFAM" id="SSF55797">
    <property type="entry name" value="PR-1-like"/>
    <property type="match status" value="1"/>
</dbReference>
<protein>
    <recommendedName>
        <fullName evidence="1">SCP domain-containing protein</fullName>
    </recommendedName>
</protein>
<dbReference type="GO" id="GO:0005576">
    <property type="term" value="C:extracellular region"/>
    <property type="evidence" value="ECO:0007669"/>
    <property type="project" value="UniProtKB-SubCell"/>
</dbReference>
<dbReference type="PRINTS" id="PR00837">
    <property type="entry name" value="V5TPXLIKE"/>
</dbReference>